<keyword evidence="1" id="KW-0472">Membrane</keyword>
<sequence length="83" mass="9713">MSNIALKLITFILLILSLGSILAGYLLDLDYSEKLIGFGVVGLFIFVFPLFSYYRWKDRNVKDYMITKESLEKMRDYKESKDT</sequence>
<evidence type="ECO:0000313" key="2">
    <source>
        <dbReference type="EMBL" id="PWK20825.1"/>
    </source>
</evidence>
<dbReference type="Proteomes" id="UP000245430">
    <property type="component" value="Unassembled WGS sequence"/>
</dbReference>
<gene>
    <name evidence="2" type="ORF">LX78_00530</name>
</gene>
<keyword evidence="1" id="KW-1133">Transmembrane helix</keyword>
<dbReference type="RefSeq" id="WP_109681080.1">
    <property type="nucleotide sequence ID" value="NZ_QGGP01000001.1"/>
</dbReference>
<accession>A0A316DS86</accession>
<feature type="transmembrane region" description="Helical" evidence="1">
    <location>
        <begin position="35"/>
        <end position="56"/>
    </location>
</feature>
<keyword evidence="3" id="KW-1185">Reference proteome</keyword>
<dbReference type="AlphaFoldDB" id="A0A316DS86"/>
<protein>
    <submittedName>
        <fullName evidence="2">Uncharacterized protein</fullName>
    </submittedName>
</protein>
<evidence type="ECO:0000313" key="3">
    <source>
        <dbReference type="Proteomes" id="UP000245430"/>
    </source>
</evidence>
<proteinExistence type="predicted"/>
<name>A0A316DS86_9FLAO</name>
<evidence type="ECO:0000256" key="1">
    <source>
        <dbReference type="SAM" id="Phobius"/>
    </source>
</evidence>
<dbReference type="EMBL" id="QGGP01000001">
    <property type="protein sequence ID" value="PWK20825.1"/>
    <property type="molecule type" value="Genomic_DNA"/>
</dbReference>
<comment type="caution">
    <text evidence="2">The sequence shown here is derived from an EMBL/GenBank/DDBJ whole genome shotgun (WGS) entry which is preliminary data.</text>
</comment>
<organism evidence="2 3">
    <name type="scientific">Xanthomarina spongicola</name>
    <dbReference type="NCBI Taxonomy" id="570520"/>
    <lineage>
        <taxon>Bacteria</taxon>
        <taxon>Pseudomonadati</taxon>
        <taxon>Bacteroidota</taxon>
        <taxon>Flavobacteriia</taxon>
        <taxon>Flavobacteriales</taxon>
        <taxon>Flavobacteriaceae</taxon>
        <taxon>Xanthomarina</taxon>
    </lineage>
</organism>
<reference evidence="2 3" key="1">
    <citation type="submission" date="2018-05" db="EMBL/GenBank/DDBJ databases">
        <title>Genomic Encyclopedia of Archaeal and Bacterial Type Strains, Phase II (KMG-II): from individual species to whole genera.</title>
        <authorList>
            <person name="Goeker M."/>
        </authorList>
    </citation>
    <scope>NUCLEOTIDE SEQUENCE [LARGE SCALE GENOMIC DNA]</scope>
    <source>
        <strain evidence="2 3">DSM 22637</strain>
    </source>
</reference>
<keyword evidence="1" id="KW-0812">Transmembrane</keyword>
<dbReference type="OrthoDB" id="1145018at2"/>